<sequence length="216" mass="22758">MKKYLAEFLGTYALVFAGTGAIVIDQQTHGSITHAGVAITFGLIVMSMIYTFGDISGAHLNPAVSIAFTVAGKFPVRELIPFILSQLLGALFASLTLKLLFPSNQYLGSTLPAGSDMQSFILEFILTFFLMLVVINVAKGSKEQGMFAGLAIGSVVALEAMFAGPVCGASMNPARSFAPAIVSGHTAHLWIYLVATVFGAVSAIPVWKLLNSPAQP</sequence>
<evidence type="ECO:0000256" key="1">
    <source>
        <dbReference type="ARBA" id="ARBA00004141"/>
    </source>
</evidence>
<evidence type="ECO:0000256" key="7">
    <source>
        <dbReference type="SAM" id="Phobius"/>
    </source>
</evidence>
<dbReference type="RefSeq" id="WP_147031980.1">
    <property type="nucleotide sequence ID" value="NZ_CP042436.1"/>
</dbReference>
<dbReference type="PRINTS" id="PR00783">
    <property type="entry name" value="MINTRINSICP"/>
</dbReference>
<feature type="transmembrane region" description="Helical" evidence="7">
    <location>
        <begin position="31"/>
        <end position="52"/>
    </location>
</feature>
<dbReference type="AlphaFoldDB" id="A0A5B8UWH1"/>
<feature type="transmembrane region" description="Helical" evidence="7">
    <location>
        <begin position="191"/>
        <end position="210"/>
    </location>
</feature>
<organism evidence="8 9">
    <name type="scientific">Mucilaginibacter ginsenosidivorans</name>
    <dbReference type="NCBI Taxonomy" id="398053"/>
    <lineage>
        <taxon>Bacteria</taxon>
        <taxon>Pseudomonadati</taxon>
        <taxon>Bacteroidota</taxon>
        <taxon>Sphingobacteriia</taxon>
        <taxon>Sphingobacteriales</taxon>
        <taxon>Sphingobacteriaceae</taxon>
        <taxon>Mucilaginibacter</taxon>
    </lineage>
</organism>
<evidence type="ECO:0000256" key="2">
    <source>
        <dbReference type="ARBA" id="ARBA00022448"/>
    </source>
</evidence>
<keyword evidence="9" id="KW-1185">Reference proteome</keyword>
<dbReference type="InterPro" id="IPR022357">
    <property type="entry name" value="MIP_CS"/>
</dbReference>
<protein>
    <submittedName>
        <fullName evidence="8">Aquaporin</fullName>
    </submittedName>
</protein>
<dbReference type="GO" id="GO:0015267">
    <property type="term" value="F:channel activity"/>
    <property type="evidence" value="ECO:0007669"/>
    <property type="project" value="InterPro"/>
</dbReference>
<dbReference type="Pfam" id="PF00230">
    <property type="entry name" value="MIP"/>
    <property type="match status" value="1"/>
</dbReference>
<comment type="similarity">
    <text evidence="6">Belongs to the MIP/aquaporin (TC 1.A.8) family.</text>
</comment>
<dbReference type="SUPFAM" id="SSF81338">
    <property type="entry name" value="Aquaporin-like"/>
    <property type="match status" value="1"/>
</dbReference>
<reference evidence="8 9" key="1">
    <citation type="journal article" date="2017" name="Curr. Microbiol.">
        <title>Mucilaginibacter ginsenosidivorans sp. nov., Isolated from Soil of Ginseng Field.</title>
        <authorList>
            <person name="Kim M.M."/>
            <person name="Siddiqi M.Z."/>
            <person name="Im W.T."/>
        </authorList>
    </citation>
    <scope>NUCLEOTIDE SEQUENCE [LARGE SCALE GENOMIC DNA]</scope>
    <source>
        <strain evidence="8 9">Gsoil 3017</strain>
    </source>
</reference>
<feature type="transmembrane region" description="Helical" evidence="7">
    <location>
        <begin position="150"/>
        <end position="171"/>
    </location>
</feature>
<dbReference type="PROSITE" id="PS00221">
    <property type="entry name" value="MIP"/>
    <property type="match status" value="1"/>
</dbReference>
<evidence type="ECO:0000256" key="5">
    <source>
        <dbReference type="ARBA" id="ARBA00023136"/>
    </source>
</evidence>
<evidence type="ECO:0000256" key="4">
    <source>
        <dbReference type="ARBA" id="ARBA00022989"/>
    </source>
</evidence>
<dbReference type="KEGG" id="mgin:FRZ54_12735"/>
<feature type="transmembrane region" description="Helical" evidence="7">
    <location>
        <begin position="79"/>
        <end position="100"/>
    </location>
</feature>
<name>A0A5B8UWH1_9SPHI</name>
<evidence type="ECO:0000256" key="6">
    <source>
        <dbReference type="RuleBase" id="RU000477"/>
    </source>
</evidence>
<evidence type="ECO:0000313" key="9">
    <source>
        <dbReference type="Proteomes" id="UP000321479"/>
    </source>
</evidence>
<proteinExistence type="inferred from homology"/>
<evidence type="ECO:0000256" key="3">
    <source>
        <dbReference type="ARBA" id="ARBA00022692"/>
    </source>
</evidence>
<dbReference type="InterPro" id="IPR023271">
    <property type="entry name" value="Aquaporin-like"/>
</dbReference>
<keyword evidence="5 7" id="KW-0472">Membrane</keyword>
<dbReference type="PANTHER" id="PTHR45724:SF27">
    <property type="entry name" value="AQUAPORIN NIP2-1-RELATED"/>
    <property type="match status" value="1"/>
</dbReference>
<dbReference type="EMBL" id="CP042436">
    <property type="protein sequence ID" value="QEC63404.1"/>
    <property type="molecule type" value="Genomic_DNA"/>
</dbReference>
<dbReference type="Proteomes" id="UP000321479">
    <property type="component" value="Chromosome"/>
</dbReference>
<dbReference type="InterPro" id="IPR034294">
    <property type="entry name" value="Aquaporin_transptr"/>
</dbReference>
<comment type="subcellular location">
    <subcellularLocation>
        <location evidence="1">Membrane</location>
        <topology evidence="1">Multi-pass membrane protein</topology>
    </subcellularLocation>
</comment>
<keyword evidence="3 6" id="KW-0812">Transmembrane</keyword>
<feature type="transmembrane region" description="Helical" evidence="7">
    <location>
        <begin position="120"/>
        <end position="138"/>
    </location>
</feature>
<keyword evidence="2 6" id="KW-0813">Transport</keyword>
<gene>
    <name evidence="8" type="ORF">FRZ54_12735</name>
</gene>
<dbReference type="Gene3D" id="1.20.1080.10">
    <property type="entry name" value="Glycerol uptake facilitator protein"/>
    <property type="match status" value="1"/>
</dbReference>
<dbReference type="PANTHER" id="PTHR45724">
    <property type="entry name" value="AQUAPORIN NIP2-1"/>
    <property type="match status" value="1"/>
</dbReference>
<dbReference type="InterPro" id="IPR000425">
    <property type="entry name" value="MIP"/>
</dbReference>
<dbReference type="OrthoDB" id="9807293at2"/>
<accession>A0A5B8UWH1</accession>
<dbReference type="GO" id="GO:0016020">
    <property type="term" value="C:membrane"/>
    <property type="evidence" value="ECO:0007669"/>
    <property type="project" value="UniProtKB-SubCell"/>
</dbReference>
<evidence type="ECO:0000313" key="8">
    <source>
        <dbReference type="EMBL" id="QEC63404.1"/>
    </source>
</evidence>
<keyword evidence="4 7" id="KW-1133">Transmembrane helix</keyword>